<evidence type="ECO:0000259" key="3">
    <source>
        <dbReference type="PROSITE" id="PS50006"/>
    </source>
</evidence>
<dbReference type="HOGENOM" id="CLU_131367_0_0_11"/>
<dbReference type="InterPro" id="IPR000253">
    <property type="entry name" value="FHA_dom"/>
</dbReference>
<dbReference type="Proteomes" id="UP000014809">
    <property type="component" value="Chromosome"/>
</dbReference>
<dbReference type="PROSITE" id="PS50006">
    <property type="entry name" value="FHA_DOMAIN"/>
    <property type="match status" value="1"/>
</dbReference>
<accession>S4X9D8</accession>
<evidence type="ECO:0000256" key="1">
    <source>
        <dbReference type="ARBA" id="ARBA00022553"/>
    </source>
</evidence>
<dbReference type="KEGG" id="cter:A606_00320"/>
<keyword evidence="2" id="KW-0472">Membrane</keyword>
<keyword evidence="5" id="KW-1185">Reference proteome</keyword>
<dbReference type="STRING" id="1200352.A606_00320"/>
<dbReference type="InterPro" id="IPR008984">
    <property type="entry name" value="SMAD_FHA_dom_sf"/>
</dbReference>
<dbReference type="eggNOG" id="COG1716">
    <property type="taxonomic scope" value="Bacteria"/>
</dbReference>
<keyword evidence="2" id="KW-0812">Transmembrane</keyword>
<dbReference type="RefSeq" id="WP_020440087.1">
    <property type="nucleotide sequence ID" value="NC_021663.1"/>
</dbReference>
<gene>
    <name evidence="4" type="ORF">A606_00320</name>
</gene>
<proteinExistence type="predicted"/>
<reference evidence="4 5" key="1">
    <citation type="submission" date="2012-06" db="EMBL/GenBank/DDBJ databases">
        <title>Complete genome sequence of Corynebacterium terpenotabidum Y-11 (=DSM 44721).</title>
        <authorList>
            <person name="Ruckert C."/>
            <person name="Albersmeier A."/>
            <person name="Al-Dilaimi A."/>
            <person name="Szczepanowski R."/>
            <person name="Kalinowski J."/>
        </authorList>
    </citation>
    <scope>NUCLEOTIDE SEQUENCE [LARGE SCALE GENOMIC DNA]</scope>
    <source>
        <strain evidence="4 5">Y-11</strain>
    </source>
</reference>
<dbReference type="Pfam" id="PF00498">
    <property type="entry name" value="FHA"/>
    <property type="match status" value="1"/>
</dbReference>
<dbReference type="SUPFAM" id="SSF49879">
    <property type="entry name" value="SMAD/FHA domain"/>
    <property type="match status" value="1"/>
</dbReference>
<dbReference type="AlphaFoldDB" id="S4X9D8"/>
<dbReference type="EMBL" id="CP003696">
    <property type="protein sequence ID" value="AGP29722.1"/>
    <property type="molecule type" value="Genomic_DNA"/>
</dbReference>
<dbReference type="SMART" id="SM00240">
    <property type="entry name" value="FHA"/>
    <property type="match status" value="1"/>
</dbReference>
<feature type="domain" description="FHA" evidence="3">
    <location>
        <begin position="95"/>
        <end position="144"/>
    </location>
</feature>
<evidence type="ECO:0000256" key="2">
    <source>
        <dbReference type="SAM" id="Phobius"/>
    </source>
</evidence>
<keyword evidence="2" id="KW-1133">Transmembrane helix</keyword>
<dbReference type="OrthoDB" id="277520at2"/>
<dbReference type="Gene3D" id="2.60.200.20">
    <property type="match status" value="1"/>
</dbReference>
<keyword evidence="1" id="KW-0597">Phosphoprotein</keyword>
<evidence type="ECO:0000313" key="5">
    <source>
        <dbReference type="Proteomes" id="UP000014809"/>
    </source>
</evidence>
<dbReference type="PATRIC" id="fig|1200352.3.peg.59"/>
<dbReference type="InterPro" id="IPR050923">
    <property type="entry name" value="Cell_Proc_Reg/RNA_Proc"/>
</dbReference>
<name>S4X9D8_9CORY</name>
<evidence type="ECO:0000313" key="4">
    <source>
        <dbReference type="EMBL" id="AGP29722.1"/>
    </source>
</evidence>
<sequence length="167" mass="17687">MQSTLVLVVKIGLLVVLWLFIWVTIRALNRDVGRASTAGAVPVGAGAVRHNAHASQPGTAGRGRGFSRGTAPQSLILISGPLTGTTLNLTGYEEVTVGRSAGCTLVLEDDFASGTHARLLRSGPSWFLEDLDSRNGTYLGSQRIDQPEPLSVGSEFRIGQTTVRMDA</sequence>
<protein>
    <recommendedName>
        <fullName evidence="3">FHA domain-containing protein</fullName>
    </recommendedName>
</protein>
<feature type="transmembrane region" description="Helical" evidence="2">
    <location>
        <begin position="6"/>
        <end position="25"/>
    </location>
</feature>
<organism evidence="4 5">
    <name type="scientific">Corynebacterium terpenotabidum Y-11</name>
    <dbReference type="NCBI Taxonomy" id="1200352"/>
    <lineage>
        <taxon>Bacteria</taxon>
        <taxon>Bacillati</taxon>
        <taxon>Actinomycetota</taxon>
        <taxon>Actinomycetes</taxon>
        <taxon>Mycobacteriales</taxon>
        <taxon>Corynebacteriaceae</taxon>
        <taxon>Corynebacterium</taxon>
    </lineage>
</organism>
<dbReference type="PANTHER" id="PTHR23308">
    <property type="entry name" value="NUCLEAR INHIBITOR OF PROTEIN PHOSPHATASE-1"/>
    <property type="match status" value="1"/>
</dbReference>